<evidence type="ECO:0000313" key="3">
    <source>
        <dbReference type="Proteomes" id="UP000225706"/>
    </source>
</evidence>
<accession>A0A2B4SIM8</accession>
<dbReference type="EMBL" id="LSMT01000074">
    <property type="protein sequence ID" value="PFX28943.1"/>
    <property type="molecule type" value="Genomic_DNA"/>
</dbReference>
<feature type="compositionally biased region" description="Polar residues" evidence="1">
    <location>
        <begin position="18"/>
        <end position="55"/>
    </location>
</feature>
<dbReference type="OrthoDB" id="5970299at2759"/>
<organism evidence="2 3">
    <name type="scientific">Stylophora pistillata</name>
    <name type="common">Smooth cauliflower coral</name>
    <dbReference type="NCBI Taxonomy" id="50429"/>
    <lineage>
        <taxon>Eukaryota</taxon>
        <taxon>Metazoa</taxon>
        <taxon>Cnidaria</taxon>
        <taxon>Anthozoa</taxon>
        <taxon>Hexacorallia</taxon>
        <taxon>Scleractinia</taxon>
        <taxon>Astrocoeniina</taxon>
        <taxon>Pocilloporidae</taxon>
        <taxon>Stylophora</taxon>
    </lineage>
</organism>
<dbReference type="Proteomes" id="UP000225706">
    <property type="component" value="Unassembled WGS sequence"/>
</dbReference>
<evidence type="ECO:0000256" key="1">
    <source>
        <dbReference type="SAM" id="MobiDB-lite"/>
    </source>
</evidence>
<evidence type="ECO:0000313" key="2">
    <source>
        <dbReference type="EMBL" id="PFX28943.1"/>
    </source>
</evidence>
<reference evidence="3" key="1">
    <citation type="journal article" date="2017" name="bioRxiv">
        <title>Comparative analysis of the genomes of Stylophora pistillata and Acropora digitifera provides evidence for extensive differences between species of corals.</title>
        <authorList>
            <person name="Voolstra C.R."/>
            <person name="Li Y."/>
            <person name="Liew Y.J."/>
            <person name="Baumgarten S."/>
            <person name="Zoccola D."/>
            <person name="Flot J.-F."/>
            <person name="Tambutte S."/>
            <person name="Allemand D."/>
            <person name="Aranda M."/>
        </authorList>
    </citation>
    <scope>NUCLEOTIDE SEQUENCE [LARGE SCALE GENOMIC DNA]</scope>
</reference>
<feature type="compositionally biased region" description="Basic and acidic residues" evidence="1">
    <location>
        <begin position="7"/>
        <end position="16"/>
    </location>
</feature>
<keyword evidence="3" id="KW-1185">Reference proteome</keyword>
<feature type="region of interest" description="Disordered" evidence="1">
    <location>
        <begin position="1"/>
        <end position="67"/>
    </location>
</feature>
<gene>
    <name evidence="2" type="ORF">AWC38_SpisGene6321</name>
</gene>
<proteinExistence type="predicted"/>
<sequence length="101" mass="11407">MSQLHQEALRRQHVVDKQNVNDLSWSLPKNRSSQNLRSPFSSGIRSNTSPNSSYQGLAMGSSRGSSSKEIVITDPYLDAVAKARKARTQNRFSSTDYMMQW</sequence>
<comment type="caution">
    <text evidence="2">The sequence shown here is derived from an EMBL/GenBank/DDBJ whole genome shotgun (WGS) entry which is preliminary data.</text>
</comment>
<dbReference type="AlphaFoldDB" id="A0A2B4SIM8"/>
<name>A0A2B4SIM8_STYPI</name>
<protein>
    <submittedName>
        <fullName evidence="2">Uncharacterized protein</fullName>
    </submittedName>
</protein>